<reference evidence="3" key="1">
    <citation type="submission" date="2017-01" db="EMBL/GenBank/DDBJ databases">
        <authorList>
            <person name="Varghese N."/>
            <person name="Submissions S."/>
        </authorList>
    </citation>
    <scope>NUCLEOTIDE SEQUENCE [LARGE SCALE GENOMIC DNA]</scope>
    <source>
        <strain evidence="3">DSM 15366</strain>
    </source>
</reference>
<gene>
    <name evidence="2" type="ORF">SAMN05421797_105212</name>
</gene>
<dbReference type="PROSITE" id="PS51257">
    <property type="entry name" value="PROKAR_LIPOPROTEIN"/>
    <property type="match status" value="1"/>
</dbReference>
<dbReference type="OrthoDB" id="582675at2"/>
<sequence length="168" mass="19618">MRIFNETQRFTQWWLLLLNVALLFLIAYSCYTWFILGDAVGNIASNDLIGQTTFLLIFILIIPLIYVFNLKTTIDEIGIHYQFIPIHFSKKIIRWHEIEKCFVRTYSPIRAYGGWGYRGISGKNKALNVKGNKGIQLILKNGKKLLIGTQKEREAKIVIERYFKITNE</sequence>
<evidence type="ECO:0000313" key="3">
    <source>
        <dbReference type="Proteomes" id="UP000186953"/>
    </source>
</evidence>
<feature type="transmembrane region" description="Helical" evidence="1">
    <location>
        <begin position="12"/>
        <end position="36"/>
    </location>
</feature>
<dbReference type="RefSeq" id="WP_076549308.1">
    <property type="nucleotide sequence ID" value="NZ_FTMA01000005.1"/>
</dbReference>
<proteinExistence type="predicted"/>
<dbReference type="AlphaFoldDB" id="A0A1N6XQ74"/>
<dbReference type="EMBL" id="FTMA01000005">
    <property type="protein sequence ID" value="SIR04525.1"/>
    <property type="molecule type" value="Genomic_DNA"/>
</dbReference>
<dbReference type="STRING" id="228959.SAMN05421797_105212"/>
<organism evidence="2 3">
    <name type="scientific">Maribacter ulvicola</name>
    <dbReference type="NCBI Taxonomy" id="228959"/>
    <lineage>
        <taxon>Bacteria</taxon>
        <taxon>Pseudomonadati</taxon>
        <taxon>Bacteroidota</taxon>
        <taxon>Flavobacteriia</taxon>
        <taxon>Flavobacteriales</taxon>
        <taxon>Flavobacteriaceae</taxon>
        <taxon>Maribacter</taxon>
    </lineage>
</organism>
<accession>A0A1N6XQ74</accession>
<keyword evidence="1" id="KW-0472">Membrane</keyword>
<keyword evidence="1" id="KW-0812">Transmembrane</keyword>
<evidence type="ECO:0000313" key="2">
    <source>
        <dbReference type="EMBL" id="SIR04525.1"/>
    </source>
</evidence>
<name>A0A1N6XQ74_9FLAO</name>
<evidence type="ECO:0000256" key="1">
    <source>
        <dbReference type="SAM" id="Phobius"/>
    </source>
</evidence>
<protein>
    <submittedName>
        <fullName evidence="2">Uncharacterized protein</fullName>
    </submittedName>
</protein>
<keyword evidence="3" id="KW-1185">Reference proteome</keyword>
<keyword evidence="1" id="KW-1133">Transmembrane helix</keyword>
<dbReference type="Proteomes" id="UP000186953">
    <property type="component" value="Unassembled WGS sequence"/>
</dbReference>
<feature type="transmembrane region" description="Helical" evidence="1">
    <location>
        <begin position="48"/>
        <end position="68"/>
    </location>
</feature>